<proteinExistence type="inferred from homology"/>
<dbReference type="GO" id="GO:0008374">
    <property type="term" value="F:O-acyltransferase activity"/>
    <property type="evidence" value="ECO:0007669"/>
    <property type="project" value="InterPro"/>
</dbReference>
<keyword evidence="2" id="KW-0808">Transferase</keyword>
<dbReference type="EMBL" id="KZ418946">
    <property type="protein sequence ID" value="PIO53121.1"/>
    <property type="molecule type" value="Genomic_DNA"/>
</dbReference>
<accession>A0A2G9T598</accession>
<evidence type="ECO:0000256" key="1">
    <source>
        <dbReference type="ARBA" id="ARBA00005420"/>
    </source>
</evidence>
<dbReference type="OrthoDB" id="264532at2759"/>
<name>A0A2G9T598_TELCI</name>
<evidence type="ECO:0000313" key="5">
    <source>
        <dbReference type="EMBL" id="PIO53121.1"/>
    </source>
</evidence>
<feature type="compositionally biased region" description="Basic and acidic residues" evidence="4">
    <location>
        <begin position="1"/>
        <end position="28"/>
    </location>
</feature>
<evidence type="ECO:0000256" key="2">
    <source>
        <dbReference type="ARBA" id="ARBA00022679"/>
    </source>
</evidence>
<protein>
    <submittedName>
        <fullName evidence="5">Uncharacterized protein</fullName>
    </submittedName>
</protein>
<evidence type="ECO:0000256" key="4">
    <source>
        <dbReference type="SAM" id="MobiDB-lite"/>
    </source>
</evidence>
<feature type="non-terminal residue" evidence="5">
    <location>
        <position position="67"/>
    </location>
</feature>
<keyword evidence="6" id="KW-1185">Reference proteome</keyword>
<keyword evidence="3" id="KW-0012">Acyltransferase</keyword>
<dbReference type="Proteomes" id="UP000230423">
    <property type="component" value="Unassembled WGS sequence"/>
</dbReference>
<sequence>MQRKCTENINKKENSSGEGSNFEKKADNPKGSTIRMIQTTLKNVVGISPPVFHGRGVFNYNFGLLPY</sequence>
<gene>
    <name evidence="5" type="ORF">TELCIR_25559</name>
</gene>
<dbReference type="Pfam" id="PF03982">
    <property type="entry name" value="DAGAT"/>
    <property type="match status" value="1"/>
</dbReference>
<dbReference type="InterPro" id="IPR007130">
    <property type="entry name" value="DAGAT"/>
</dbReference>
<evidence type="ECO:0000256" key="3">
    <source>
        <dbReference type="ARBA" id="ARBA00023315"/>
    </source>
</evidence>
<organism evidence="5 6">
    <name type="scientific">Teladorsagia circumcincta</name>
    <name type="common">Brown stomach worm</name>
    <name type="synonym">Ostertagia circumcincta</name>
    <dbReference type="NCBI Taxonomy" id="45464"/>
    <lineage>
        <taxon>Eukaryota</taxon>
        <taxon>Metazoa</taxon>
        <taxon>Ecdysozoa</taxon>
        <taxon>Nematoda</taxon>
        <taxon>Chromadorea</taxon>
        <taxon>Rhabditida</taxon>
        <taxon>Rhabditina</taxon>
        <taxon>Rhabditomorpha</taxon>
        <taxon>Strongyloidea</taxon>
        <taxon>Trichostrongylidae</taxon>
        <taxon>Teladorsagia</taxon>
    </lineage>
</organism>
<feature type="region of interest" description="Disordered" evidence="4">
    <location>
        <begin position="1"/>
        <end position="31"/>
    </location>
</feature>
<reference evidence="5 6" key="1">
    <citation type="submission" date="2015-09" db="EMBL/GenBank/DDBJ databases">
        <title>Draft genome of the parasitic nematode Teladorsagia circumcincta isolate WARC Sus (inbred).</title>
        <authorList>
            <person name="Mitreva M."/>
        </authorList>
    </citation>
    <scope>NUCLEOTIDE SEQUENCE [LARGE SCALE GENOMIC DNA]</scope>
    <source>
        <strain evidence="5 6">S</strain>
    </source>
</reference>
<comment type="similarity">
    <text evidence="1">Belongs to the diacylglycerol acyltransferase family.</text>
</comment>
<evidence type="ECO:0000313" key="6">
    <source>
        <dbReference type="Proteomes" id="UP000230423"/>
    </source>
</evidence>
<dbReference type="AlphaFoldDB" id="A0A2G9T598"/>